<dbReference type="InterPro" id="IPR036388">
    <property type="entry name" value="WH-like_DNA-bd_sf"/>
</dbReference>
<sequence>MQVTVRGYPFDLDERFLDAPPEKVREQVAAYGAGERTAFDLGVALPEGLLGEVMAAMLAIPYGETRTYGDLAAELDTGAVAVGQACGSNPVPVVVPCHRVVGTDSLGGFSAAGGPAAKRALLDHERGQQKLSAY</sequence>
<keyword evidence="2 8" id="KW-0489">Methyltransferase</keyword>
<proteinExistence type="predicted"/>
<evidence type="ECO:0000313" key="9">
    <source>
        <dbReference type="Proteomes" id="UP001596398"/>
    </source>
</evidence>
<reference evidence="8 9" key="1">
    <citation type="journal article" date="2019" name="Int. J. Syst. Evol. Microbiol.">
        <title>The Global Catalogue of Microorganisms (GCM) 10K type strain sequencing project: providing services to taxonomists for standard genome sequencing and annotation.</title>
        <authorList>
            <consortium name="The Broad Institute Genomics Platform"/>
            <consortium name="The Broad Institute Genome Sequencing Center for Infectious Disease"/>
            <person name="Wu L."/>
            <person name="Ma J."/>
        </authorList>
    </citation>
    <scope>NUCLEOTIDE SEQUENCE [LARGE SCALE GENOMIC DNA]</scope>
    <source>
        <strain evidence="8 9">DT85</strain>
    </source>
</reference>
<dbReference type="InterPro" id="IPR001497">
    <property type="entry name" value="MethylDNA_cys_MeTrfase_AS"/>
</dbReference>
<feature type="domain" description="Methylated-DNA-[protein]-cysteine S-methyltransferase DNA binding" evidence="7">
    <location>
        <begin position="52"/>
        <end position="126"/>
    </location>
</feature>
<accession>A0ABD5ZSP2</accession>
<keyword evidence="3 8" id="KW-0808">Transferase</keyword>
<name>A0ABD5ZSP2_9EURY</name>
<dbReference type="EMBL" id="JBHTAP010000001">
    <property type="protein sequence ID" value="MFC7236321.1"/>
    <property type="molecule type" value="Genomic_DNA"/>
</dbReference>
<dbReference type="InterPro" id="IPR014048">
    <property type="entry name" value="MethylDNA_cys_MeTrfase_DNA-bd"/>
</dbReference>
<evidence type="ECO:0000256" key="5">
    <source>
        <dbReference type="ARBA" id="ARBA00023204"/>
    </source>
</evidence>
<keyword evidence="4" id="KW-0227">DNA damage</keyword>
<dbReference type="RefSeq" id="WP_276234478.1">
    <property type="nucleotide sequence ID" value="NZ_CP119802.1"/>
</dbReference>
<keyword evidence="9" id="KW-1185">Reference proteome</keyword>
<keyword evidence="5" id="KW-0234">DNA repair</keyword>
<dbReference type="NCBIfam" id="TIGR00589">
    <property type="entry name" value="ogt"/>
    <property type="match status" value="1"/>
</dbReference>
<dbReference type="Proteomes" id="UP001596398">
    <property type="component" value="Unassembled WGS sequence"/>
</dbReference>
<evidence type="ECO:0000259" key="7">
    <source>
        <dbReference type="Pfam" id="PF01035"/>
    </source>
</evidence>
<dbReference type="PROSITE" id="PS00374">
    <property type="entry name" value="MGMT"/>
    <property type="match status" value="1"/>
</dbReference>
<dbReference type="GeneID" id="79268035"/>
<dbReference type="Pfam" id="PF01035">
    <property type="entry name" value="DNA_binding_1"/>
    <property type="match status" value="1"/>
</dbReference>
<gene>
    <name evidence="8" type="ORF">ACFQJ4_13450</name>
</gene>
<dbReference type="EC" id="2.1.1.63" evidence="8"/>
<dbReference type="CDD" id="cd06445">
    <property type="entry name" value="ATase"/>
    <property type="match status" value="1"/>
</dbReference>
<dbReference type="PANTHER" id="PTHR10815">
    <property type="entry name" value="METHYLATED-DNA--PROTEIN-CYSTEINE METHYLTRANSFERASE"/>
    <property type="match status" value="1"/>
</dbReference>
<protein>
    <submittedName>
        <fullName evidence="8">Methylated-DNA--[protein]-cysteine S-methyltransferase</fullName>
        <ecNumber evidence="8">2.1.1.63</ecNumber>
    </submittedName>
</protein>
<evidence type="ECO:0000313" key="8">
    <source>
        <dbReference type="EMBL" id="MFC7236321.1"/>
    </source>
</evidence>
<comment type="catalytic activity">
    <reaction evidence="1">
        <text>a 4-O-methyl-thymidine in DNA + L-cysteinyl-[protein] = a thymidine in DNA + S-methyl-L-cysteinyl-[protein]</text>
        <dbReference type="Rhea" id="RHEA:53428"/>
        <dbReference type="Rhea" id="RHEA-COMP:10131"/>
        <dbReference type="Rhea" id="RHEA-COMP:10132"/>
        <dbReference type="Rhea" id="RHEA-COMP:13555"/>
        <dbReference type="Rhea" id="RHEA-COMP:13556"/>
        <dbReference type="ChEBI" id="CHEBI:29950"/>
        <dbReference type="ChEBI" id="CHEBI:82612"/>
        <dbReference type="ChEBI" id="CHEBI:137386"/>
        <dbReference type="ChEBI" id="CHEBI:137387"/>
        <dbReference type="EC" id="2.1.1.63"/>
    </reaction>
</comment>
<evidence type="ECO:0000256" key="3">
    <source>
        <dbReference type="ARBA" id="ARBA00022679"/>
    </source>
</evidence>
<evidence type="ECO:0000256" key="6">
    <source>
        <dbReference type="ARBA" id="ARBA00049348"/>
    </source>
</evidence>
<comment type="catalytic activity">
    <reaction evidence="6">
        <text>a 6-O-methyl-2'-deoxyguanosine in DNA + L-cysteinyl-[protein] = S-methyl-L-cysteinyl-[protein] + a 2'-deoxyguanosine in DNA</text>
        <dbReference type="Rhea" id="RHEA:24000"/>
        <dbReference type="Rhea" id="RHEA-COMP:10131"/>
        <dbReference type="Rhea" id="RHEA-COMP:10132"/>
        <dbReference type="Rhea" id="RHEA-COMP:11367"/>
        <dbReference type="Rhea" id="RHEA-COMP:11368"/>
        <dbReference type="ChEBI" id="CHEBI:29950"/>
        <dbReference type="ChEBI" id="CHEBI:82612"/>
        <dbReference type="ChEBI" id="CHEBI:85445"/>
        <dbReference type="ChEBI" id="CHEBI:85448"/>
        <dbReference type="EC" id="2.1.1.63"/>
    </reaction>
</comment>
<dbReference type="GO" id="GO:0032259">
    <property type="term" value="P:methylation"/>
    <property type="evidence" value="ECO:0007669"/>
    <property type="project" value="UniProtKB-KW"/>
</dbReference>
<dbReference type="PANTHER" id="PTHR10815:SF13">
    <property type="entry name" value="METHYLATED-DNA--PROTEIN-CYSTEINE METHYLTRANSFERASE"/>
    <property type="match status" value="1"/>
</dbReference>
<dbReference type="InterPro" id="IPR036217">
    <property type="entry name" value="MethylDNA_cys_MeTrfase_DNAb"/>
</dbReference>
<dbReference type="SUPFAM" id="SSF46767">
    <property type="entry name" value="Methylated DNA-protein cysteine methyltransferase, C-terminal domain"/>
    <property type="match status" value="1"/>
</dbReference>
<evidence type="ECO:0000256" key="4">
    <source>
        <dbReference type="ARBA" id="ARBA00022763"/>
    </source>
</evidence>
<evidence type="ECO:0000256" key="1">
    <source>
        <dbReference type="ARBA" id="ARBA00001286"/>
    </source>
</evidence>
<evidence type="ECO:0000256" key="2">
    <source>
        <dbReference type="ARBA" id="ARBA00022603"/>
    </source>
</evidence>
<dbReference type="GO" id="GO:0006281">
    <property type="term" value="P:DNA repair"/>
    <property type="evidence" value="ECO:0007669"/>
    <property type="project" value="UniProtKB-KW"/>
</dbReference>
<dbReference type="AlphaFoldDB" id="A0ABD5ZSP2"/>
<dbReference type="Gene3D" id="1.10.10.10">
    <property type="entry name" value="Winged helix-like DNA-binding domain superfamily/Winged helix DNA-binding domain"/>
    <property type="match status" value="1"/>
</dbReference>
<comment type="caution">
    <text evidence="8">The sequence shown here is derived from an EMBL/GenBank/DDBJ whole genome shotgun (WGS) entry which is preliminary data.</text>
</comment>
<organism evidence="8 9">
    <name type="scientific">Halosegnis marinus</name>
    <dbReference type="NCBI Taxonomy" id="3034023"/>
    <lineage>
        <taxon>Archaea</taxon>
        <taxon>Methanobacteriati</taxon>
        <taxon>Methanobacteriota</taxon>
        <taxon>Stenosarchaea group</taxon>
        <taxon>Halobacteria</taxon>
        <taxon>Halobacteriales</taxon>
        <taxon>Natronomonadaceae</taxon>
        <taxon>Halosegnis</taxon>
    </lineage>
</organism>
<dbReference type="GO" id="GO:0003908">
    <property type="term" value="F:methylated-DNA-[protein]-cysteine S-methyltransferase activity"/>
    <property type="evidence" value="ECO:0007669"/>
    <property type="project" value="UniProtKB-EC"/>
</dbReference>